<dbReference type="Proteomes" id="UP001188597">
    <property type="component" value="Unassembled WGS sequence"/>
</dbReference>
<gene>
    <name evidence="15" type="ORF">RJ639_046205</name>
</gene>
<accession>A0AA88W3L5</accession>
<evidence type="ECO:0000256" key="13">
    <source>
        <dbReference type="SAM" id="MobiDB-lite"/>
    </source>
</evidence>
<dbReference type="SUPFAM" id="SSF57667">
    <property type="entry name" value="beta-beta-alpha zinc fingers"/>
    <property type="match status" value="1"/>
</dbReference>
<evidence type="ECO:0000256" key="5">
    <source>
        <dbReference type="ARBA" id="ARBA00022771"/>
    </source>
</evidence>
<proteinExistence type="inferred from homology"/>
<dbReference type="InterPro" id="IPR013087">
    <property type="entry name" value="Znf_C2H2_type"/>
</dbReference>
<keyword evidence="6" id="KW-0378">Hydrolase</keyword>
<evidence type="ECO:0000256" key="8">
    <source>
        <dbReference type="ARBA" id="ARBA00022853"/>
    </source>
</evidence>
<organism evidence="15 16">
    <name type="scientific">Escallonia herrerae</name>
    <dbReference type="NCBI Taxonomy" id="1293975"/>
    <lineage>
        <taxon>Eukaryota</taxon>
        <taxon>Viridiplantae</taxon>
        <taxon>Streptophyta</taxon>
        <taxon>Embryophyta</taxon>
        <taxon>Tracheophyta</taxon>
        <taxon>Spermatophyta</taxon>
        <taxon>Magnoliopsida</taxon>
        <taxon>eudicotyledons</taxon>
        <taxon>Gunneridae</taxon>
        <taxon>Pentapetalae</taxon>
        <taxon>asterids</taxon>
        <taxon>campanulids</taxon>
        <taxon>Escalloniales</taxon>
        <taxon>Escalloniaceae</taxon>
        <taxon>Escallonia</taxon>
    </lineage>
</organism>
<keyword evidence="9" id="KW-0805">Transcription regulation</keyword>
<evidence type="ECO:0000313" key="16">
    <source>
        <dbReference type="Proteomes" id="UP001188597"/>
    </source>
</evidence>
<dbReference type="InterPro" id="IPR036236">
    <property type="entry name" value="Znf_C2H2_sf"/>
</dbReference>
<feature type="region of interest" description="Disordered" evidence="13">
    <location>
        <begin position="117"/>
        <end position="286"/>
    </location>
</feature>
<keyword evidence="16" id="KW-1185">Reference proteome</keyword>
<protein>
    <recommendedName>
        <fullName evidence="14">C2H2-type domain-containing protein</fullName>
    </recommendedName>
</protein>
<feature type="compositionally biased region" description="Acidic residues" evidence="13">
    <location>
        <begin position="153"/>
        <end position="173"/>
    </location>
</feature>
<feature type="compositionally biased region" description="Basic and acidic residues" evidence="13">
    <location>
        <begin position="247"/>
        <end position="257"/>
    </location>
</feature>
<dbReference type="Gene3D" id="2.60.120.340">
    <property type="entry name" value="Nucleoplasmin core domain"/>
    <property type="match status" value="1"/>
</dbReference>
<dbReference type="InterPro" id="IPR022755">
    <property type="entry name" value="Znf_C2H2_jaz"/>
</dbReference>
<feature type="domain" description="C2H2-type" evidence="14">
    <location>
        <begin position="238"/>
        <end position="266"/>
    </location>
</feature>
<evidence type="ECO:0000256" key="7">
    <source>
        <dbReference type="ARBA" id="ARBA00022833"/>
    </source>
</evidence>
<dbReference type="EMBL" id="JAVXUP010000809">
    <property type="protein sequence ID" value="KAK3020516.1"/>
    <property type="molecule type" value="Genomic_DNA"/>
</dbReference>
<evidence type="ECO:0000256" key="6">
    <source>
        <dbReference type="ARBA" id="ARBA00022801"/>
    </source>
</evidence>
<dbReference type="Gene3D" id="3.30.160.60">
    <property type="entry name" value="Classic Zinc Finger"/>
    <property type="match status" value="1"/>
</dbReference>
<name>A0AA88W3L5_9ASTE</name>
<dbReference type="GO" id="GO:0016787">
    <property type="term" value="F:hydrolase activity"/>
    <property type="evidence" value="ECO:0007669"/>
    <property type="project" value="UniProtKB-KW"/>
</dbReference>
<evidence type="ECO:0000256" key="2">
    <source>
        <dbReference type="ARBA" id="ARBA00006673"/>
    </source>
</evidence>
<reference evidence="15" key="1">
    <citation type="submission" date="2022-12" db="EMBL/GenBank/DDBJ databases">
        <title>Draft genome assemblies for two species of Escallonia (Escalloniales).</title>
        <authorList>
            <person name="Chanderbali A."/>
            <person name="Dervinis C."/>
            <person name="Anghel I."/>
            <person name="Soltis D."/>
            <person name="Soltis P."/>
            <person name="Zapata F."/>
        </authorList>
    </citation>
    <scope>NUCLEOTIDE SEQUENCE</scope>
    <source>
        <strain evidence="15">UCBG64.0493</strain>
        <tissue evidence="15">Leaf</tissue>
    </source>
</reference>
<dbReference type="Pfam" id="PF12171">
    <property type="entry name" value="zf-C2H2_jaz"/>
    <property type="match status" value="1"/>
</dbReference>
<comment type="subcellular location">
    <subcellularLocation>
        <location evidence="1">Nucleus</location>
        <location evidence="1">Nucleolus</location>
    </subcellularLocation>
</comment>
<dbReference type="AlphaFoldDB" id="A0AA88W3L5"/>
<dbReference type="GO" id="GO:0006325">
    <property type="term" value="P:chromatin organization"/>
    <property type="evidence" value="ECO:0007669"/>
    <property type="project" value="UniProtKB-KW"/>
</dbReference>
<keyword evidence="7" id="KW-0862">Zinc</keyword>
<evidence type="ECO:0000256" key="9">
    <source>
        <dbReference type="ARBA" id="ARBA00023015"/>
    </source>
</evidence>
<comment type="similarity">
    <text evidence="2">Belongs to the histone deacetylase HD2 family.</text>
</comment>
<dbReference type="GO" id="GO:0005730">
    <property type="term" value="C:nucleolus"/>
    <property type="evidence" value="ECO:0007669"/>
    <property type="project" value="UniProtKB-SubCell"/>
</dbReference>
<feature type="compositionally biased region" description="Basic and acidic residues" evidence="13">
    <location>
        <begin position="120"/>
        <end position="152"/>
    </location>
</feature>
<evidence type="ECO:0000256" key="3">
    <source>
        <dbReference type="ARBA" id="ARBA00022491"/>
    </source>
</evidence>
<dbReference type="FunFam" id="2.60.120.340:FF:000004">
    <property type="entry name" value="Histone deacetylase HDT1"/>
    <property type="match status" value="1"/>
</dbReference>
<dbReference type="InterPro" id="IPR041232">
    <property type="entry name" value="NPL"/>
</dbReference>
<evidence type="ECO:0000256" key="1">
    <source>
        <dbReference type="ARBA" id="ARBA00004604"/>
    </source>
</evidence>
<dbReference type="Pfam" id="PF17800">
    <property type="entry name" value="NPL"/>
    <property type="match status" value="1"/>
</dbReference>
<evidence type="ECO:0000256" key="12">
    <source>
        <dbReference type="PROSITE-ProRule" id="PRU00042"/>
    </source>
</evidence>
<sequence length="300" mass="32673">MEFWGVEVKSGESLKVVPGEGMVLHLSQAGLGEIKDKAKESVCLRVKVDGKNLVLGTLSPEKLPQQLFDLVFDRDFELSHNWKNGSVYFYGYKAQNPLGSDEDMLSLPADNGKPETIVAKQEKPPAAKKANEVKDTDAGKQKVKIVEPSKDAESEDDEEDSEESDEFDDSDEVEASKKRPSDSAAKTPVEKKAKVVTPQKTDGKKGAVHVATPHPAKQAGKTPANKSNQKSPKSEGPHSCKTCNKTFKSDGALDSHNKAKHTAGNLERNHASGMKGANGPKWKPKEDANEYNLAAWHCKN</sequence>
<evidence type="ECO:0000259" key="14">
    <source>
        <dbReference type="PROSITE" id="PS50157"/>
    </source>
</evidence>
<dbReference type="PROSITE" id="PS00028">
    <property type="entry name" value="ZINC_FINGER_C2H2_1"/>
    <property type="match status" value="1"/>
</dbReference>
<evidence type="ECO:0000256" key="10">
    <source>
        <dbReference type="ARBA" id="ARBA00023163"/>
    </source>
</evidence>
<keyword evidence="5 12" id="KW-0863">Zinc-finger</keyword>
<dbReference type="PROSITE" id="PS50157">
    <property type="entry name" value="ZINC_FINGER_C2H2_2"/>
    <property type="match status" value="1"/>
</dbReference>
<keyword evidence="4" id="KW-0479">Metal-binding</keyword>
<evidence type="ECO:0000256" key="11">
    <source>
        <dbReference type="ARBA" id="ARBA00023242"/>
    </source>
</evidence>
<keyword evidence="11" id="KW-0539">Nucleus</keyword>
<dbReference type="GO" id="GO:0008270">
    <property type="term" value="F:zinc ion binding"/>
    <property type="evidence" value="ECO:0007669"/>
    <property type="project" value="UniProtKB-KW"/>
</dbReference>
<feature type="non-terminal residue" evidence="15">
    <location>
        <position position="300"/>
    </location>
</feature>
<keyword evidence="10" id="KW-0804">Transcription</keyword>
<evidence type="ECO:0000313" key="15">
    <source>
        <dbReference type="EMBL" id="KAK3020516.1"/>
    </source>
</evidence>
<keyword evidence="8" id="KW-0156">Chromatin regulator</keyword>
<comment type="caution">
    <text evidence="15">The sequence shown here is derived from an EMBL/GenBank/DDBJ whole genome shotgun (WGS) entry which is preliminary data.</text>
</comment>
<keyword evidence="3" id="KW-0678">Repressor</keyword>
<evidence type="ECO:0000256" key="4">
    <source>
        <dbReference type="ARBA" id="ARBA00022723"/>
    </source>
</evidence>